<evidence type="ECO:0000313" key="1">
    <source>
        <dbReference type="EMBL" id="KAH0751254.1"/>
    </source>
</evidence>
<organism evidence="1 2">
    <name type="scientific">Solanum tuberosum</name>
    <name type="common">Potato</name>
    <dbReference type="NCBI Taxonomy" id="4113"/>
    <lineage>
        <taxon>Eukaryota</taxon>
        <taxon>Viridiplantae</taxon>
        <taxon>Streptophyta</taxon>
        <taxon>Embryophyta</taxon>
        <taxon>Tracheophyta</taxon>
        <taxon>Spermatophyta</taxon>
        <taxon>Magnoliopsida</taxon>
        <taxon>eudicotyledons</taxon>
        <taxon>Gunneridae</taxon>
        <taxon>Pentapetalae</taxon>
        <taxon>asterids</taxon>
        <taxon>lamiids</taxon>
        <taxon>Solanales</taxon>
        <taxon>Solanaceae</taxon>
        <taxon>Solanoideae</taxon>
        <taxon>Solaneae</taxon>
        <taxon>Solanum</taxon>
    </lineage>
</organism>
<evidence type="ECO:0000313" key="2">
    <source>
        <dbReference type="Proteomes" id="UP000826656"/>
    </source>
</evidence>
<name>A0ABQ7UQG1_SOLTU</name>
<dbReference type="PANTHER" id="PTHR31280:SF2">
    <property type="entry name" value="PROTEIN UNC-13 HOMOLOG"/>
    <property type="match status" value="1"/>
</dbReference>
<protein>
    <submittedName>
        <fullName evidence="1">Uncharacterized protein</fullName>
    </submittedName>
</protein>
<sequence>MGFVSKKITPGCPYFHTITNSSSAFGCSGPYFLGECKCELLSKWVYVEVAMEDWFEVNLKGELYRFVSLDDVDLGQVCVDFALNCARKFFPPPTAEMQRTECLKSLREIAMPLAERPAQASRNYFSDVLDEGKLTEEKDDHLVSCTLESNTLGMSPFSLKKEVEEILELLKSTWCILGITKTIHYTCYAWVLFRQFVITGEQRILQYVIEQLKKSFLLAISKWADKQLGDNHLNYAEAMESANKVLHDIFNQICIYKGDRLIVNGDRLDEVILHRLLALWRGDLQKTTPWLTKARGEKGD</sequence>
<gene>
    <name evidence="1" type="ORF">KY290_030486</name>
</gene>
<dbReference type="Proteomes" id="UP000826656">
    <property type="component" value="Unassembled WGS sequence"/>
</dbReference>
<dbReference type="EMBL" id="JAIVGD010000019">
    <property type="protein sequence ID" value="KAH0751254.1"/>
    <property type="molecule type" value="Genomic_DNA"/>
</dbReference>
<keyword evidence="2" id="KW-1185">Reference proteome</keyword>
<proteinExistence type="predicted"/>
<dbReference type="PANTHER" id="PTHR31280">
    <property type="entry name" value="PROTEIN UNC-13 HOMOLOG"/>
    <property type="match status" value="1"/>
</dbReference>
<dbReference type="InterPro" id="IPR008528">
    <property type="entry name" value="unc-13_homologue"/>
</dbReference>
<accession>A0ABQ7UQG1</accession>
<reference evidence="1 2" key="1">
    <citation type="journal article" date="2021" name="bioRxiv">
        <title>Chromosome-scale and haplotype-resolved genome assembly of a tetraploid potato cultivar.</title>
        <authorList>
            <person name="Sun H."/>
            <person name="Jiao W.-B."/>
            <person name="Krause K."/>
            <person name="Campoy J.A."/>
            <person name="Goel M."/>
            <person name="Folz-Donahue K."/>
            <person name="Kukat C."/>
            <person name="Huettel B."/>
            <person name="Schneeberger K."/>
        </authorList>
    </citation>
    <scope>NUCLEOTIDE SEQUENCE [LARGE SCALE GENOMIC DNA]</scope>
    <source>
        <strain evidence="1">SolTubOtavaFocal</strain>
        <tissue evidence="1">Leaves</tissue>
    </source>
</reference>
<dbReference type="PROSITE" id="PS51257">
    <property type="entry name" value="PROKAR_LIPOPROTEIN"/>
    <property type="match status" value="1"/>
</dbReference>
<comment type="caution">
    <text evidence="1">The sequence shown here is derived from an EMBL/GenBank/DDBJ whole genome shotgun (WGS) entry which is preliminary data.</text>
</comment>